<evidence type="ECO:0000313" key="3">
    <source>
        <dbReference type="EMBL" id="MCE8002158.1"/>
    </source>
</evidence>
<dbReference type="Proteomes" id="UP001320168">
    <property type="component" value="Unassembled WGS sequence"/>
</dbReference>
<name>A0ABS9A023_9GAMM</name>
<keyword evidence="4" id="KW-1185">Reference proteome</keyword>
<feature type="domain" description="Winged helix-turn-helix" evidence="2">
    <location>
        <begin position="26"/>
        <end position="88"/>
    </location>
</feature>
<evidence type="ECO:0000313" key="4">
    <source>
        <dbReference type="Proteomes" id="UP001320168"/>
    </source>
</evidence>
<evidence type="ECO:0000256" key="1">
    <source>
        <dbReference type="SAM" id="MobiDB-lite"/>
    </source>
</evidence>
<feature type="region of interest" description="Disordered" evidence="1">
    <location>
        <begin position="67"/>
        <end position="92"/>
    </location>
</feature>
<dbReference type="EMBL" id="JABFTX010000001">
    <property type="protein sequence ID" value="MCE8002158.1"/>
    <property type="molecule type" value="Genomic_DNA"/>
</dbReference>
<gene>
    <name evidence="3" type="ORF">HOP53_04840</name>
</gene>
<sequence length="92" mass="10499">MPRMKKPGLGGGRVNSESLCKVKPNTQQWLVLEQLRQRPMSAAELQWSLPIADARAVVRDLIAKGYRIDKHPHPNPSEHGRPIQRYHLVESQ</sequence>
<dbReference type="RefSeq" id="WP_234268956.1">
    <property type="nucleotide sequence ID" value="NZ_JABFTX010000001.1"/>
</dbReference>
<proteinExistence type="predicted"/>
<accession>A0ABS9A023</accession>
<evidence type="ECO:0000259" key="2">
    <source>
        <dbReference type="Pfam" id="PF14090"/>
    </source>
</evidence>
<protein>
    <recommendedName>
        <fullName evidence="2">Winged helix-turn-helix domain-containing protein</fullName>
    </recommendedName>
</protein>
<dbReference type="InterPro" id="IPR055245">
    <property type="entry name" value="HTH_proteobacteria"/>
</dbReference>
<organism evidence="3 4">
    <name type="scientific">Billgrantia ethanolica</name>
    <dbReference type="NCBI Taxonomy" id="2733486"/>
    <lineage>
        <taxon>Bacteria</taxon>
        <taxon>Pseudomonadati</taxon>
        <taxon>Pseudomonadota</taxon>
        <taxon>Gammaproteobacteria</taxon>
        <taxon>Oceanospirillales</taxon>
        <taxon>Halomonadaceae</taxon>
        <taxon>Billgrantia</taxon>
    </lineage>
</organism>
<feature type="compositionally biased region" description="Basic and acidic residues" evidence="1">
    <location>
        <begin position="67"/>
        <end position="81"/>
    </location>
</feature>
<reference evidence="3 4" key="1">
    <citation type="journal article" date="2021" name="Front. Microbiol.">
        <title>Aerobic Denitrification and Heterotrophic Sulfur Oxidation in the Genus Halomonas Revealed by Six Novel Species Characterizations and Genome-Based Analysis.</title>
        <authorList>
            <person name="Wang L."/>
            <person name="Shao Z."/>
        </authorList>
    </citation>
    <scope>NUCLEOTIDE SEQUENCE [LARGE SCALE GENOMIC DNA]</scope>
    <source>
        <strain evidence="3 4">MCCC 1A11081</strain>
    </source>
</reference>
<dbReference type="Pfam" id="PF14090">
    <property type="entry name" value="HTH_39"/>
    <property type="match status" value="1"/>
</dbReference>
<comment type="caution">
    <text evidence="3">The sequence shown here is derived from an EMBL/GenBank/DDBJ whole genome shotgun (WGS) entry which is preliminary data.</text>
</comment>